<feature type="chain" id="PRO_5002898954" evidence="1">
    <location>
        <begin position="24"/>
        <end position="255"/>
    </location>
</feature>
<accession>C0INN9</accession>
<proteinExistence type="predicted"/>
<reference evidence="2" key="1">
    <citation type="journal article" date="2009" name="ISME J.">
        <title>Functional metagenomics reveals diverse beta-lactamases in a remote Alaskan soil.</title>
        <authorList>
            <person name="Allen H.K."/>
            <person name="Moe L.A."/>
            <person name="Rodbumrer J."/>
            <person name="Gaarder A."/>
            <person name="Handelsman J."/>
        </authorList>
    </citation>
    <scope>NUCLEOTIDE SEQUENCE</scope>
</reference>
<sequence>MRKSLTMSVMGSAFLLAALPAQAQVVQEQSMEHRFQLDFHVNDAALQKMLPQGWEPNIAAMGPAKDCNLRVIFIDRMAIAGADGKSVGKGSERLVYVAIPVKQTGGAAQGQIIIAGLTEDAANAPGPFGVYKKADTAKMTRNVSMANGAPLSDEDWEFAGGGERLTLHVKYERGAPVKGGGEVRFFNPSDTGRYQIFKTEQTIDILRNATTNPPDRVKEFSYTATGGRLSTLFDGSEKVVSWDSFPYYNRTILVP</sequence>
<dbReference type="EMBL" id="EU408356">
    <property type="protein sequence ID" value="ACN58925.1"/>
    <property type="molecule type" value="Genomic_DNA"/>
</dbReference>
<name>C0INN9_9BACT</name>
<dbReference type="AlphaFoldDB" id="C0INN9"/>
<keyword evidence="1" id="KW-0732">Signal</keyword>
<evidence type="ECO:0000313" key="2">
    <source>
        <dbReference type="EMBL" id="ACN58925.1"/>
    </source>
</evidence>
<organism evidence="2">
    <name type="scientific">uncultured bacterium BLR7</name>
    <dbReference type="NCBI Taxonomy" id="506523"/>
    <lineage>
        <taxon>Bacteria</taxon>
        <taxon>environmental samples</taxon>
    </lineage>
</organism>
<gene>
    <name evidence="2" type="ORF">AKSOIL_0083</name>
</gene>
<protein>
    <submittedName>
        <fullName evidence="2">Uncharacterized protein</fullName>
    </submittedName>
</protein>
<feature type="signal peptide" evidence="1">
    <location>
        <begin position="1"/>
        <end position="23"/>
    </location>
</feature>
<evidence type="ECO:0000256" key="1">
    <source>
        <dbReference type="SAM" id="SignalP"/>
    </source>
</evidence>